<keyword evidence="4 5" id="KW-0378">Hydrolase</keyword>
<dbReference type="InterPro" id="IPR037027">
    <property type="entry name" value="YqgF/RNaseH-like_dom_sf"/>
</dbReference>
<dbReference type="Gene3D" id="3.30.420.140">
    <property type="entry name" value="YqgF/RNase H-like domain"/>
    <property type="match status" value="1"/>
</dbReference>
<dbReference type="Proteomes" id="UP000431269">
    <property type="component" value="Chromosome"/>
</dbReference>
<sequence length="170" mass="18318">MTPCLLRAHIRRLALLELPDFAAALPARAAILGIDPGEKRIGVAISDLTRLIASPLDTVIRVKSATDVDALLKLYDGRQCAGFVIGLPLNMDGSTGPAAQSARAFGRNLLAKRDVPLLMWDERLSTAAVTRTLIEGDASRKRRGEVVDKVAASYMLQGALDAMQERRLDG</sequence>
<keyword evidence="8" id="KW-1185">Reference proteome</keyword>
<keyword evidence="2 5" id="KW-0690">Ribosome biogenesis</keyword>
<proteinExistence type="inferred from homology"/>
<feature type="domain" description="YqgF/RNase H-like" evidence="6">
    <location>
        <begin position="29"/>
        <end position="129"/>
    </location>
</feature>
<protein>
    <recommendedName>
        <fullName evidence="5">Putative pre-16S rRNA nuclease</fullName>
        <ecNumber evidence="5">3.1.-.-</ecNumber>
    </recommendedName>
</protein>
<dbReference type="Pfam" id="PF03652">
    <property type="entry name" value="RuvX"/>
    <property type="match status" value="1"/>
</dbReference>
<dbReference type="PANTHER" id="PTHR33317">
    <property type="entry name" value="POLYNUCLEOTIDYL TRANSFERASE, RIBONUCLEASE H-LIKE SUPERFAMILY PROTEIN"/>
    <property type="match status" value="1"/>
</dbReference>
<name>A0A6I6ML39_9CAUL</name>
<evidence type="ECO:0000256" key="4">
    <source>
        <dbReference type="ARBA" id="ARBA00022801"/>
    </source>
</evidence>
<dbReference type="NCBIfam" id="TIGR00250">
    <property type="entry name" value="RNAse_H_YqgF"/>
    <property type="match status" value="1"/>
</dbReference>
<evidence type="ECO:0000259" key="6">
    <source>
        <dbReference type="SMART" id="SM00732"/>
    </source>
</evidence>
<gene>
    <name evidence="7" type="primary">yrrK</name>
    <name evidence="7" type="ORF">DSM104635_01571</name>
</gene>
<dbReference type="EMBL" id="CP047045">
    <property type="protein sequence ID" value="QGZ94741.1"/>
    <property type="molecule type" value="Genomic_DNA"/>
</dbReference>
<dbReference type="InterPro" id="IPR006641">
    <property type="entry name" value="YqgF/RNaseH-like_dom"/>
</dbReference>
<evidence type="ECO:0000313" key="8">
    <source>
        <dbReference type="Proteomes" id="UP000431269"/>
    </source>
</evidence>
<dbReference type="PANTHER" id="PTHR33317:SF4">
    <property type="entry name" value="POLYNUCLEOTIDYL TRANSFERASE, RIBONUCLEASE H-LIKE SUPERFAMILY PROTEIN"/>
    <property type="match status" value="1"/>
</dbReference>
<dbReference type="AlphaFoldDB" id="A0A6I6ML39"/>
<dbReference type="CDD" id="cd16964">
    <property type="entry name" value="YqgF"/>
    <property type="match status" value="1"/>
</dbReference>
<dbReference type="GO" id="GO:0016788">
    <property type="term" value="F:hydrolase activity, acting on ester bonds"/>
    <property type="evidence" value="ECO:0007669"/>
    <property type="project" value="UniProtKB-UniRule"/>
</dbReference>
<comment type="similarity">
    <text evidence="5">Belongs to the YqgF HJR family.</text>
</comment>
<organism evidence="7 8">
    <name type="scientific">Terricaulis silvestris</name>
    <dbReference type="NCBI Taxonomy" id="2686094"/>
    <lineage>
        <taxon>Bacteria</taxon>
        <taxon>Pseudomonadati</taxon>
        <taxon>Pseudomonadota</taxon>
        <taxon>Alphaproteobacteria</taxon>
        <taxon>Caulobacterales</taxon>
        <taxon>Caulobacteraceae</taxon>
        <taxon>Terricaulis</taxon>
    </lineage>
</organism>
<reference evidence="8" key="1">
    <citation type="submission" date="2019-12" db="EMBL/GenBank/DDBJ databases">
        <title>Complete genome of Terracaulis silvestris 0127_4.</title>
        <authorList>
            <person name="Vieira S."/>
            <person name="Riedel T."/>
            <person name="Sproer C."/>
            <person name="Pascual J."/>
            <person name="Boedeker C."/>
            <person name="Overmann J."/>
        </authorList>
    </citation>
    <scope>NUCLEOTIDE SEQUENCE [LARGE SCALE GENOMIC DNA]</scope>
    <source>
        <strain evidence="8">0127_4</strain>
    </source>
</reference>
<dbReference type="GO" id="GO:0005829">
    <property type="term" value="C:cytosol"/>
    <property type="evidence" value="ECO:0007669"/>
    <property type="project" value="TreeGrafter"/>
</dbReference>
<dbReference type="KEGG" id="tsv:DSM104635_01571"/>
<evidence type="ECO:0000256" key="1">
    <source>
        <dbReference type="ARBA" id="ARBA00022490"/>
    </source>
</evidence>
<dbReference type="InterPro" id="IPR005227">
    <property type="entry name" value="YqgF"/>
</dbReference>
<dbReference type="SMART" id="SM00732">
    <property type="entry name" value="YqgFc"/>
    <property type="match status" value="1"/>
</dbReference>
<comment type="function">
    <text evidence="5">Could be a nuclease involved in processing of the 5'-end of pre-16S rRNA.</text>
</comment>
<keyword evidence="1 5" id="KW-0963">Cytoplasm</keyword>
<dbReference type="InterPro" id="IPR012337">
    <property type="entry name" value="RNaseH-like_sf"/>
</dbReference>
<dbReference type="SUPFAM" id="SSF53098">
    <property type="entry name" value="Ribonuclease H-like"/>
    <property type="match status" value="1"/>
</dbReference>
<dbReference type="GO" id="GO:0004518">
    <property type="term" value="F:nuclease activity"/>
    <property type="evidence" value="ECO:0007669"/>
    <property type="project" value="UniProtKB-KW"/>
</dbReference>
<dbReference type="EC" id="3.1.-.-" evidence="5"/>
<evidence type="ECO:0000256" key="5">
    <source>
        <dbReference type="HAMAP-Rule" id="MF_00651"/>
    </source>
</evidence>
<evidence type="ECO:0000313" key="7">
    <source>
        <dbReference type="EMBL" id="QGZ94741.1"/>
    </source>
</evidence>
<accession>A0A6I6ML39</accession>
<dbReference type="HAMAP" id="MF_00651">
    <property type="entry name" value="Nuclease_YqgF"/>
    <property type="match status" value="1"/>
</dbReference>
<dbReference type="GO" id="GO:0000967">
    <property type="term" value="P:rRNA 5'-end processing"/>
    <property type="evidence" value="ECO:0007669"/>
    <property type="project" value="UniProtKB-UniRule"/>
</dbReference>
<comment type="subcellular location">
    <subcellularLocation>
        <location evidence="5">Cytoplasm</location>
    </subcellularLocation>
</comment>
<keyword evidence="3 5" id="KW-0540">Nuclease</keyword>
<evidence type="ECO:0000256" key="3">
    <source>
        <dbReference type="ARBA" id="ARBA00022722"/>
    </source>
</evidence>
<evidence type="ECO:0000256" key="2">
    <source>
        <dbReference type="ARBA" id="ARBA00022517"/>
    </source>
</evidence>